<sequence length="341" mass="38767">MTRKKVKLTWIVNDNARRASLRKRRLGLLKKVSELTTLCGINAFLILYSPDEVEPVVWPSRPVVQQLLARFHAMPEMERSKKMINQESFMRERLAKVQEQLKKHQNKNKLSEGTNLMHHIESGRDLDSFSLNELHVLVWYIEELNKDLGKHMEYWHQVLQPPQEEVPLQHFEREEMVRGGGDNLGLKGRDFNESTVWDQWFIDMMNSENRGQSSSNISDIGVPQDTYKGKSTIDDMVLPRHSFLGGSDMGLVPHGNFNPPSTEIQGLQPGNLMGFKVPYGGGSTETGQQPLGNIGGNITNIAGNEFFRQPSRQLGESSSSNSSTENDNPFQFDFSKTWPSP</sequence>
<dbReference type="Pfam" id="PF00319">
    <property type="entry name" value="SRF-TF"/>
    <property type="match status" value="1"/>
</dbReference>
<reference evidence="9 10" key="1">
    <citation type="journal article" date="2021" name="Commun. Biol.">
        <title>The genome of Shorea leprosula (Dipterocarpaceae) highlights the ecological relevance of drought in aseasonal tropical rainforests.</title>
        <authorList>
            <person name="Ng K.K.S."/>
            <person name="Kobayashi M.J."/>
            <person name="Fawcett J.A."/>
            <person name="Hatakeyama M."/>
            <person name="Paape T."/>
            <person name="Ng C.H."/>
            <person name="Ang C.C."/>
            <person name="Tnah L.H."/>
            <person name="Lee C.T."/>
            <person name="Nishiyama T."/>
            <person name="Sese J."/>
            <person name="O'Brien M.J."/>
            <person name="Copetti D."/>
            <person name="Mohd Noor M.I."/>
            <person name="Ong R.C."/>
            <person name="Putra M."/>
            <person name="Sireger I.Z."/>
            <person name="Indrioko S."/>
            <person name="Kosugi Y."/>
            <person name="Izuno A."/>
            <person name="Isagi Y."/>
            <person name="Lee S.L."/>
            <person name="Shimizu K.K."/>
        </authorList>
    </citation>
    <scope>NUCLEOTIDE SEQUENCE [LARGE SCALE GENOMIC DNA]</scope>
    <source>
        <strain evidence="9">214</strain>
    </source>
</reference>
<feature type="domain" description="MADS-box" evidence="8">
    <location>
        <begin position="1"/>
        <end position="49"/>
    </location>
</feature>
<dbReference type="Proteomes" id="UP001054252">
    <property type="component" value="Unassembled WGS sequence"/>
</dbReference>
<dbReference type="InterPro" id="IPR002100">
    <property type="entry name" value="TF_MADSbox"/>
</dbReference>
<dbReference type="FunFam" id="3.40.1810.10:FF:000024">
    <property type="entry name" value="Agamous-like MADS-box protein AGL80"/>
    <property type="match status" value="1"/>
</dbReference>
<evidence type="ECO:0000256" key="5">
    <source>
        <dbReference type="ARBA" id="ARBA00023242"/>
    </source>
</evidence>
<dbReference type="GO" id="GO:0005634">
    <property type="term" value="C:nucleus"/>
    <property type="evidence" value="ECO:0007669"/>
    <property type="project" value="UniProtKB-SubCell"/>
</dbReference>
<dbReference type="GO" id="GO:0000981">
    <property type="term" value="F:DNA-binding transcription factor activity, RNA polymerase II-specific"/>
    <property type="evidence" value="ECO:0007669"/>
    <property type="project" value="InterPro"/>
</dbReference>
<protein>
    <recommendedName>
        <fullName evidence="8">MADS-box domain-containing protein</fullName>
    </recommendedName>
</protein>
<accession>A0AAV5L481</accession>
<feature type="region of interest" description="Disordered" evidence="7">
    <location>
        <begin position="309"/>
        <end position="341"/>
    </location>
</feature>
<organism evidence="9 10">
    <name type="scientific">Rubroshorea leprosula</name>
    <dbReference type="NCBI Taxonomy" id="152421"/>
    <lineage>
        <taxon>Eukaryota</taxon>
        <taxon>Viridiplantae</taxon>
        <taxon>Streptophyta</taxon>
        <taxon>Embryophyta</taxon>
        <taxon>Tracheophyta</taxon>
        <taxon>Spermatophyta</taxon>
        <taxon>Magnoliopsida</taxon>
        <taxon>eudicotyledons</taxon>
        <taxon>Gunneridae</taxon>
        <taxon>Pentapetalae</taxon>
        <taxon>rosids</taxon>
        <taxon>malvids</taxon>
        <taxon>Malvales</taxon>
        <taxon>Dipterocarpaceae</taxon>
        <taxon>Rubroshorea</taxon>
    </lineage>
</organism>
<dbReference type="GO" id="GO:0045944">
    <property type="term" value="P:positive regulation of transcription by RNA polymerase II"/>
    <property type="evidence" value="ECO:0007669"/>
    <property type="project" value="InterPro"/>
</dbReference>
<dbReference type="EMBL" id="BPVZ01000093">
    <property type="protein sequence ID" value="GKV31952.1"/>
    <property type="molecule type" value="Genomic_DNA"/>
</dbReference>
<keyword evidence="10" id="KW-1185">Reference proteome</keyword>
<evidence type="ECO:0000259" key="8">
    <source>
        <dbReference type="PROSITE" id="PS50066"/>
    </source>
</evidence>
<dbReference type="CDD" id="cd00266">
    <property type="entry name" value="MADS_SRF_like"/>
    <property type="match status" value="1"/>
</dbReference>
<name>A0AAV5L481_9ROSI</name>
<evidence type="ECO:0000313" key="9">
    <source>
        <dbReference type="EMBL" id="GKV31952.1"/>
    </source>
</evidence>
<evidence type="ECO:0000256" key="2">
    <source>
        <dbReference type="ARBA" id="ARBA00023015"/>
    </source>
</evidence>
<keyword evidence="4" id="KW-0804">Transcription</keyword>
<evidence type="ECO:0000256" key="3">
    <source>
        <dbReference type="ARBA" id="ARBA00023125"/>
    </source>
</evidence>
<feature type="coiled-coil region" evidence="6">
    <location>
        <begin position="87"/>
        <end position="114"/>
    </location>
</feature>
<keyword evidence="3" id="KW-0238">DNA-binding</keyword>
<dbReference type="AlphaFoldDB" id="A0AAV5L481"/>
<dbReference type="PROSITE" id="PS50066">
    <property type="entry name" value="MADS_BOX_2"/>
    <property type="match status" value="1"/>
</dbReference>
<proteinExistence type="predicted"/>
<dbReference type="InterPro" id="IPR033897">
    <property type="entry name" value="SRF-like_MADS-box"/>
</dbReference>
<dbReference type="PRINTS" id="PR00404">
    <property type="entry name" value="MADSDOMAIN"/>
</dbReference>
<dbReference type="GO" id="GO:0000978">
    <property type="term" value="F:RNA polymerase II cis-regulatory region sequence-specific DNA binding"/>
    <property type="evidence" value="ECO:0007669"/>
    <property type="project" value="TreeGrafter"/>
</dbReference>
<evidence type="ECO:0000256" key="7">
    <source>
        <dbReference type="SAM" id="MobiDB-lite"/>
    </source>
</evidence>
<dbReference type="SUPFAM" id="SSF55455">
    <property type="entry name" value="SRF-like"/>
    <property type="match status" value="1"/>
</dbReference>
<evidence type="ECO:0000256" key="4">
    <source>
        <dbReference type="ARBA" id="ARBA00023163"/>
    </source>
</evidence>
<evidence type="ECO:0000256" key="6">
    <source>
        <dbReference type="SAM" id="Coils"/>
    </source>
</evidence>
<comment type="caution">
    <text evidence="9">The sequence shown here is derived from an EMBL/GenBank/DDBJ whole genome shotgun (WGS) entry which is preliminary data.</text>
</comment>
<keyword evidence="2" id="KW-0805">Transcription regulation</keyword>
<dbReference type="PANTHER" id="PTHR11945:SF521">
    <property type="entry name" value="AGAMOUS-LIKE 48-RELATED"/>
    <property type="match status" value="1"/>
</dbReference>
<dbReference type="InterPro" id="IPR036879">
    <property type="entry name" value="TF_MADSbox_sf"/>
</dbReference>
<evidence type="ECO:0000256" key="1">
    <source>
        <dbReference type="ARBA" id="ARBA00004123"/>
    </source>
</evidence>
<keyword evidence="5" id="KW-0539">Nucleus</keyword>
<evidence type="ECO:0000313" key="10">
    <source>
        <dbReference type="Proteomes" id="UP001054252"/>
    </source>
</evidence>
<keyword evidence="6" id="KW-0175">Coiled coil</keyword>
<dbReference type="GO" id="GO:0046983">
    <property type="term" value="F:protein dimerization activity"/>
    <property type="evidence" value="ECO:0007669"/>
    <property type="project" value="InterPro"/>
</dbReference>
<dbReference type="Gene3D" id="3.40.1810.10">
    <property type="entry name" value="Transcription factor, MADS-box"/>
    <property type="match status" value="1"/>
</dbReference>
<comment type="subcellular location">
    <subcellularLocation>
        <location evidence="1">Nucleus</location>
    </subcellularLocation>
</comment>
<dbReference type="PANTHER" id="PTHR11945">
    <property type="entry name" value="MADS BOX PROTEIN"/>
    <property type="match status" value="1"/>
</dbReference>
<gene>
    <name evidence="9" type="ORF">SLEP1_g40601</name>
</gene>
<dbReference type="SMART" id="SM00432">
    <property type="entry name" value="MADS"/>
    <property type="match status" value="1"/>
</dbReference>